<evidence type="ECO:0000256" key="4">
    <source>
        <dbReference type="ARBA" id="ARBA00023065"/>
    </source>
</evidence>
<proteinExistence type="predicted"/>
<reference evidence="7" key="1">
    <citation type="submission" date="2022-12" db="EMBL/GenBank/DDBJ databases">
        <title>Draft genome assemblies for two species of Escallonia (Escalloniales).</title>
        <authorList>
            <person name="Chanderbali A."/>
            <person name="Dervinis C."/>
            <person name="Anghel I."/>
            <person name="Soltis D."/>
            <person name="Soltis P."/>
            <person name="Zapata F."/>
        </authorList>
    </citation>
    <scope>NUCLEOTIDE SEQUENCE</scope>
    <source>
        <strain evidence="7">UCBG92.1500</strain>
        <tissue evidence="7">Leaf</tissue>
    </source>
</reference>
<evidence type="ECO:0000256" key="6">
    <source>
        <dbReference type="ARBA" id="ARBA00023310"/>
    </source>
</evidence>
<dbReference type="GO" id="GO:0016020">
    <property type="term" value="C:membrane"/>
    <property type="evidence" value="ECO:0007669"/>
    <property type="project" value="UniProtKB-SubCell"/>
</dbReference>
<evidence type="ECO:0000256" key="3">
    <source>
        <dbReference type="ARBA" id="ARBA00022781"/>
    </source>
</evidence>
<sequence>MAVLTLVVQLESQQLAQIAKGVQRLTGSKNARIKTVIGLSLVAGFTIRYGKSGLKLIDMSVKKQFEEIAAQPDIGDVQLAYGNSGSKLIDMSVKKQLEEIAAQLDIGDIKLDESGLGTGSDNPGRDFKLSIKAERVEIDVRQRLASTRPKVDSLCFELRS</sequence>
<keyword evidence="5" id="KW-0472">Membrane</keyword>
<keyword evidence="6" id="KW-0066">ATP synthesis</keyword>
<name>A0AA88UV55_9ASTE</name>
<evidence type="ECO:0000256" key="5">
    <source>
        <dbReference type="ARBA" id="ARBA00023136"/>
    </source>
</evidence>
<dbReference type="Proteomes" id="UP001187471">
    <property type="component" value="Unassembled WGS sequence"/>
</dbReference>
<gene>
    <name evidence="7" type="ORF">RJ640_028238</name>
</gene>
<dbReference type="AlphaFoldDB" id="A0AA88UV55"/>
<evidence type="ECO:0000313" key="7">
    <source>
        <dbReference type="EMBL" id="KAK2995068.1"/>
    </source>
</evidence>
<accession>A0AA88UV55</accession>
<keyword evidence="8" id="KW-1185">Reference proteome</keyword>
<dbReference type="Pfam" id="PF00213">
    <property type="entry name" value="OSCP"/>
    <property type="match status" value="1"/>
</dbReference>
<dbReference type="GO" id="GO:0046933">
    <property type="term" value="F:proton-transporting ATP synthase activity, rotational mechanism"/>
    <property type="evidence" value="ECO:0007669"/>
    <property type="project" value="InterPro"/>
</dbReference>
<comment type="subcellular location">
    <subcellularLocation>
        <location evidence="1">Membrane</location>
    </subcellularLocation>
</comment>
<evidence type="ECO:0000313" key="8">
    <source>
        <dbReference type="Proteomes" id="UP001187471"/>
    </source>
</evidence>
<protein>
    <submittedName>
        <fullName evidence="7">Uncharacterized protein</fullName>
    </submittedName>
</protein>
<dbReference type="InterPro" id="IPR000711">
    <property type="entry name" value="ATPase_OSCP/dsu"/>
</dbReference>
<keyword evidence="4" id="KW-0406">Ion transport</keyword>
<comment type="caution">
    <text evidence="7">The sequence shown here is derived from an EMBL/GenBank/DDBJ whole genome shotgun (WGS) entry which is preliminary data.</text>
</comment>
<dbReference type="PANTHER" id="PTHR11910">
    <property type="entry name" value="ATP SYNTHASE DELTA CHAIN"/>
    <property type="match status" value="1"/>
</dbReference>
<evidence type="ECO:0000256" key="1">
    <source>
        <dbReference type="ARBA" id="ARBA00004370"/>
    </source>
</evidence>
<evidence type="ECO:0000256" key="2">
    <source>
        <dbReference type="ARBA" id="ARBA00022448"/>
    </source>
</evidence>
<keyword evidence="3" id="KW-0375">Hydrogen ion transport</keyword>
<organism evidence="7 8">
    <name type="scientific">Escallonia rubra</name>
    <dbReference type="NCBI Taxonomy" id="112253"/>
    <lineage>
        <taxon>Eukaryota</taxon>
        <taxon>Viridiplantae</taxon>
        <taxon>Streptophyta</taxon>
        <taxon>Embryophyta</taxon>
        <taxon>Tracheophyta</taxon>
        <taxon>Spermatophyta</taxon>
        <taxon>Magnoliopsida</taxon>
        <taxon>eudicotyledons</taxon>
        <taxon>Gunneridae</taxon>
        <taxon>Pentapetalae</taxon>
        <taxon>asterids</taxon>
        <taxon>campanulids</taxon>
        <taxon>Escalloniales</taxon>
        <taxon>Escalloniaceae</taxon>
        <taxon>Escallonia</taxon>
    </lineage>
</organism>
<keyword evidence="2" id="KW-0813">Transport</keyword>
<dbReference type="EMBL" id="JAVXUO010000139">
    <property type="protein sequence ID" value="KAK2995068.1"/>
    <property type="molecule type" value="Genomic_DNA"/>
</dbReference>